<dbReference type="InterPro" id="IPR027267">
    <property type="entry name" value="AH/BAR_dom_sf"/>
</dbReference>
<keyword evidence="2" id="KW-0479">Metal-binding</keyword>
<reference evidence="9" key="1">
    <citation type="submission" date="2017-01" db="EMBL/GenBank/DDBJ databases">
        <authorList>
            <person name="Wang Y."/>
            <person name="White M."/>
            <person name="Kvist S."/>
            <person name="Moncalvo J.-M."/>
        </authorList>
    </citation>
    <scope>NUCLEOTIDE SEQUENCE [LARGE SCALE GENOMIC DNA]</scope>
    <source>
        <strain evidence="9">COL-18-3</strain>
    </source>
</reference>
<dbReference type="CDD" id="cd00174">
    <property type="entry name" value="SH3"/>
    <property type="match status" value="1"/>
</dbReference>
<evidence type="ECO:0000313" key="8">
    <source>
        <dbReference type="EMBL" id="OMH85356.1"/>
    </source>
</evidence>
<dbReference type="PANTHER" id="PTHR15735">
    <property type="entry name" value="FCH AND DOUBLE SH3 DOMAINS PROTEIN"/>
    <property type="match status" value="1"/>
</dbReference>
<feature type="domain" description="SH3" evidence="6">
    <location>
        <begin position="465"/>
        <end position="526"/>
    </location>
</feature>
<dbReference type="InterPro" id="IPR002219">
    <property type="entry name" value="PKC_DAG/PE"/>
</dbReference>
<feature type="domain" description="Phorbol-ester/DAG-type" evidence="7">
    <location>
        <begin position="308"/>
        <end position="358"/>
    </location>
</feature>
<evidence type="ECO:0000259" key="6">
    <source>
        <dbReference type="PROSITE" id="PS50002"/>
    </source>
</evidence>
<dbReference type="PROSITE" id="PS00479">
    <property type="entry name" value="ZF_DAG_PE_1"/>
    <property type="match status" value="1"/>
</dbReference>
<keyword evidence="3" id="KW-0862">Zinc</keyword>
<feature type="compositionally biased region" description="Basic and acidic residues" evidence="5">
    <location>
        <begin position="11"/>
        <end position="22"/>
    </location>
</feature>
<feature type="region of interest" description="Disordered" evidence="5">
    <location>
        <begin position="1"/>
        <end position="29"/>
    </location>
</feature>
<dbReference type="InterPro" id="IPR001452">
    <property type="entry name" value="SH3_domain"/>
</dbReference>
<dbReference type="GO" id="GO:0046872">
    <property type="term" value="F:metal ion binding"/>
    <property type="evidence" value="ECO:0007669"/>
    <property type="project" value="UniProtKB-KW"/>
</dbReference>
<dbReference type="InterPro" id="IPR046349">
    <property type="entry name" value="C1-like_sf"/>
</dbReference>
<dbReference type="PRINTS" id="PR00008">
    <property type="entry name" value="DAGPEDOMAIN"/>
</dbReference>
<dbReference type="InterPro" id="IPR020454">
    <property type="entry name" value="DAG/PE-bd"/>
</dbReference>
<dbReference type="PANTHER" id="PTHR15735:SF21">
    <property type="entry name" value="PROTEIN NERVOUS WRECK"/>
    <property type="match status" value="1"/>
</dbReference>
<evidence type="ECO:0000313" key="9">
    <source>
        <dbReference type="Proteomes" id="UP000188320"/>
    </source>
</evidence>
<dbReference type="Pfam" id="PF14604">
    <property type="entry name" value="SH3_9"/>
    <property type="match status" value="1"/>
</dbReference>
<evidence type="ECO:0000256" key="3">
    <source>
        <dbReference type="ARBA" id="ARBA00022833"/>
    </source>
</evidence>
<dbReference type="SMART" id="SM00326">
    <property type="entry name" value="SH3"/>
    <property type="match status" value="2"/>
</dbReference>
<dbReference type="Gene3D" id="3.30.60.20">
    <property type="match status" value="1"/>
</dbReference>
<evidence type="ECO:0000259" key="7">
    <source>
        <dbReference type="PROSITE" id="PS50081"/>
    </source>
</evidence>
<dbReference type="OrthoDB" id="8783038at2759"/>
<keyword evidence="1 4" id="KW-0728">SH3 domain</keyword>
<evidence type="ECO:0000256" key="4">
    <source>
        <dbReference type="PROSITE-ProRule" id="PRU00192"/>
    </source>
</evidence>
<dbReference type="SUPFAM" id="SSF50044">
    <property type="entry name" value="SH3-domain"/>
    <property type="match status" value="2"/>
</dbReference>
<dbReference type="Pfam" id="PF00130">
    <property type="entry name" value="C1_1"/>
    <property type="match status" value="1"/>
</dbReference>
<dbReference type="SUPFAM" id="SSF57889">
    <property type="entry name" value="Cysteine-rich domain"/>
    <property type="match status" value="1"/>
</dbReference>
<feature type="compositionally biased region" description="Polar residues" evidence="5">
    <location>
        <begin position="384"/>
        <end position="417"/>
    </location>
</feature>
<accession>A0A1R1PWI3</accession>
<gene>
    <name evidence="8" type="ORF">AX774_g1111</name>
</gene>
<evidence type="ECO:0000256" key="2">
    <source>
        <dbReference type="ARBA" id="ARBA00022723"/>
    </source>
</evidence>
<dbReference type="EMBL" id="LSSK01000093">
    <property type="protein sequence ID" value="OMH85356.1"/>
    <property type="molecule type" value="Genomic_DNA"/>
</dbReference>
<dbReference type="AlphaFoldDB" id="A0A1R1PWI3"/>
<dbReference type="GO" id="GO:0030833">
    <property type="term" value="P:regulation of actin filament polymerization"/>
    <property type="evidence" value="ECO:0007669"/>
    <property type="project" value="TreeGrafter"/>
</dbReference>
<dbReference type="PRINTS" id="PR00452">
    <property type="entry name" value="SH3DOMAIN"/>
</dbReference>
<keyword evidence="9" id="KW-1185">Reference proteome</keyword>
<dbReference type="CDD" id="cd20824">
    <property type="entry name" value="C1_SpBZZ1-like"/>
    <property type="match status" value="1"/>
</dbReference>
<evidence type="ECO:0000256" key="1">
    <source>
        <dbReference type="ARBA" id="ARBA00022443"/>
    </source>
</evidence>
<dbReference type="Gene3D" id="1.20.1270.60">
    <property type="entry name" value="Arfaptin homology (AH) domain/BAR domain"/>
    <property type="match status" value="1"/>
</dbReference>
<feature type="region of interest" description="Disordered" evidence="5">
    <location>
        <begin position="376"/>
        <end position="417"/>
    </location>
</feature>
<evidence type="ECO:0000256" key="5">
    <source>
        <dbReference type="SAM" id="MobiDB-lite"/>
    </source>
</evidence>
<dbReference type="PROSITE" id="PS50081">
    <property type="entry name" value="ZF_DAG_PE_2"/>
    <property type="match status" value="1"/>
</dbReference>
<dbReference type="PROSITE" id="PS50002">
    <property type="entry name" value="SH3"/>
    <property type="match status" value="2"/>
</dbReference>
<dbReference type="Gene3D" id="2.30.30.40">
    <property type="entry name" value="SH3 Domains"/>
    <property type="match status" value="2"/>
</dbReference>
<dbReference type="Proteomes" id="UP000188320">
    <property type="component" value="Unassembled WGS sequence"/>
</dbReference>
<protein>
    <submittedName>
        <fullName evidence="8">Protein BZZ1</fullName>
    </submittedName>
</protein>
<organism evidence="8 9">
    <name type="scientific">Zancudomyces culisetae</name>
    <name type="common">Gut fungus</name>
    <name type="synonym">Smittium culisetae</name>
    <dbReference type="NCBI Taxonomy" id="1213189"/>
    <lineage>
        <taxon>Eukaryota</taxon>
        <taxon>Fungi</taxon>
        <taxon>Fungi incertae sedis</taxon>
        <taxon>Zoopagomycota</taxon>
        <taxon>Kickxellomycotina</taxon>
        <taxon>Harpellomycetes</taxon>
        <taxon>Harpellales</taxon>
        <taxon>Legeriomycetaceae</taxon>
        <taxon>Zancudomyces</taxon>
    </lineage>
</organism>
<dbReference type="InterPro" id="IPR036028">
    <property type="entry name" value="SH3-like_dom_sf"/>
</dbReference>
<sequence>MGKKACSKKQGANEDQRDDTKKLTRRGTVESSIMESMATEGDLASKEVVFSNDIILRLSQNVLKVGQFHMSLAETYENSIFEEARKKQNFFENIRRKNQNKVMEILAKKNMAKNEYILSNAVLVEANAYMNKKGIHQIMEKLESLDITRVTEMKNLMRRIVESEYDAIEKVKDIIYSGIGVVQKIDGPSEVESFMKSCAARNQPPDMEYRAIVDESSGETTKIEDDDESKIILSNIAYKAQSRLVEIDSVKASKNTQKDLAKASGNSFVELFNDLESDFIMLDIEEAGLNAKIECITQSIGDVSTKRMHKFVKTTFSLPTTCGYCAESIWGLSSKGAKCEDCSYSCHLKCEIKVPADCTGPPDQPKGNFITRAFRGKKSKKDSMSSINKSTNDLSSSTDNFETLKNSNRGSDENISLKSEANSNTEIFSRPLSTQVENKSQFDDEVSAFSYAVNSGRSNEIIEKTRDVSAVVLYDYISQQGNDLTISKGDVLQIISEDDGSGWLKARASNGRVGVVPANYVDINAEDNPTHERFFTALYDFTGRNDNEISFEKGDRIQFTGECADDSWFYGILRGQAGIFPKSYVE</sequence>
<comment type="caution">
    <text evidence="8">The sequence shown here is derived from an EMBL/GenBank/DDBJ whole genome shotgun (WGS) entry which is preliminary data.</text>
</comment>
<name>A0A1R1PWI3_ZANCU</name>
<dbReference type="SUPFAM" id="SSF103657">
    <property type="entry name" value="BAR/IMD domain-like"/>
    <property type="match status" value="1"/>
</dbReference>
<proteinExistence type="predicted"/>
<dbReference type="SMART" id="SM00109">
    <property type="entry name" value="C1"/>
    <property type="match status" value="1"/>
</dbReference>
<feature type="domain" description="SH3" evidence="6">
    <location>
        <begin position="530"/>
        <end position="586"/>
    </location>
</feature>
<dbReference type="Pfam" id="PF00018">
    <property type="entry name" value="SH3_1"/>
    <property type="match status" value="1"/>
</dbReference>